<evidence type="ECO:0000259" key="16">
    <source>
        <dbReference type="PROSITE" id="PS50198"/>
    </source>
</evidence>
<sequence>MMDSLRKAAGSWVAKLLLGLLVISFGVWGIADVFRGTTPTTVISAGDTEVSIRDYVFTYQRAQMALSQQMGRRLTKEEAQQAGVDQQVLSQLVADAVLSEQARHLNLGLSQDRLADLIAEDPSFHDQNGNFSRGAFRQVLNQLGLNEDAYIENRAKAAVRSQIVDVIAEGTAAPSVIDTAIGLYNGERRTVDYLMLPPSLVQPVATPDADALHAYFEDHKASYAAPEYRSIAYAELTPEAIADPAAVSSEQVQQDYDNNRARFTTPERRHVQQLVFPNEDAAKAAKAKIDAGASFEDVAKEAGRSLADTDLGLVAKGDIADKTIADAAFNVESGKVSDVVPGIFGPALVRVTEVQPEAVRPLSEVEDAIRRDLAREGASDAVLQAYDTYEDARASGATFEEATKKAGIDFKTVAAVDRAGRGPDGKPVEKLPESDELLKAAFDSEVGLDNAPINVPSASGYVFYDVKSVEPAHDRSLEDVHDQVVADWQEQETQRLLAERSKAYLERLQKGDSLTTIAVEAGLVTSTATGVSRQSAATDLGPAGANAAFSGKTGYVAEAPAPKDSRVLLKVTAVNPPADPASSVTAEQRQRIAEMMKNDLYQSYIGLMQQEYTVRMNPKAVEQAQVAVR</sequence>
<accession>A0A1T4T0F9</accession>
<evidence type="ECO:0000256" key="1">
    <source>
        <dbReference type="ARBA" id="ARBA00004382"/>
    </source>
</evidence>
<dbReference type="InterPro" id="IPR000297">
    <property type="entry name" value="PPIase_PpiC"/>
</dbReference>
<evidence type="ECO:0000256" key="14">
    <source>
        <dbReference type="PROSITE-ProRule" id="PRU00278"/>
    </source>
</evidence>
<dbReference type="OrthoDB" id="9768393at2"/>
<evidence type="ECO:0000313" key="18">
    <source>
        <dbReference type="Proteomes" id="UP000190135"/>
    </source>
</evidence>
<evidence type="ECO:0000256" key="9">
    <source>
        <dbReference type="ARBA" id="ARBA00030642"/>
    </source>
</evidence>
<feature type="domain" description="PpiC" evidence="16">
    <location>
        <begin position="266"/>
        <end position="353"/>
    </location>
</feature>
<dbReference type="InterPro" id="IPR027304">
    <property type="entry name" value="Trigger_fact/SurA_dom_sf"/>
</dbReference>
<comment type="subcellular location">
    <subcellularLocation>
        <location evidence="1">Cell inner membrane</location>
        <topology evidence="1">Single-pass type II membrane protein</topology>
        <orientation evidence="1">Periplasmic side</orientation>
    </subcellularLocation>
</comment>
<keyword evidence="3" id="KW-1003">Cell membrane</keyword>
<dbReference type="Pfam" id="PF13624">
    <property type="entry name" value="SurA_N_3"/>
    <property type="match status" value="1"/>
</dbReference>
<dbReference type="Pfam" id="PF13145">
    <property type="entry name" value="Rotamase_2"/>
    <property type="match status" value="1"/>
</dbReference>
<protein>
    <recommendedName>
        <fullName evidence="2">Parvulin-like PPIase</fullName>
    </recommendedName>
    <alternativeName>
        <fullName evidence="9">Peptidyl-prolyl cis-trans isomerase plp</fullName>
    </alternativeName>
    <alternativeName>
        <fullName evidence="12">Periplasmic chaperone PpiD</fullName>
    </alternativeName>
    <alternativeName>
        <fullName evidence="13">Periplasmic folding chaperone</fullName>
    </alternativeName>
    <alternativeName>
        <fullName evidence="10">Rotamase plp</fullName>
    </alternativeName>
</protein>
<dbReference type="PROSITE" id="PS50198">
    <property type="entry name" value="PPIC_PPIASE_2"/>
    <property type="match status" value="1"/>
</dbReference>
<proteinExistence type="inferred from homology"/>
<organism evidence="17 18">
    <name type="scientific">Consotaella salsifontis</name>
    <dbReference type="NCBI Taxonomy" id="1365950"/>
    <lineage>
        <taxon>Bacteria</taxon>
        <taxon>Pseudomonadati</taxon>
        <taxon>Pseudomonadota</taxon>
        <taxon>Alphaproteobacteria</taxon>
        <taxon>Hyphomicrobiales</taxon>
        <taxon>Aurantimonadaceae</taxon>
        <taxon>Consotaella</taxon>
    </lineage>
</organism>
<evidence type="ECO:0000256" key="13">
    <source>
        <dbReference type="ARBA" id="ARBA00042775"/>
    </source>
</evidence>
<dbReference type="RefSeq" id="WP_078709865.1">
    <property type="nucleotide sequence ID" value="NZ_FUXL01000016.1"/>
</dbReference>
<evidence type="ECO:0000256" key="4">
    <source>
        <dbReference type="ARBA" id="ARBA00022519"/>
    </source>
</evidence>
<dbReference type="Gene3D" id="1.10.4030.10">
    <property type="entry name" value="Porin chaperone SurA, peptide-binding domain"/>
    <property type="match status" value="1"/>
</dbReference>
<evidence type="ECO:0000256" key="2">
    <source>
        <dbReference type="ARBA" id="ARBA00018370"/>
    </source>
</evidence>
<evidence type="ECO:0000256" key="10">
    <source>
        <dbReference type="ARBA" id="ARBA00031484"/>
    </source>
</evidence>
<dbReference type="SUPFAM" id="SSF54534">
    <property type="entry name" value="FKBP-like"/>
    <property type="match status" value="1"/>
</dbReference>
<evidence type="ECO:0000256" key="7">
    <source>
        <dbReference type="ARBA" id="ARBA00023136"/>
    </source>
</evidence>
<dbReference type="InterPro" id="IPR052029">
    <property type="entry name" value="PpiD_chaperone"/>
</dbReference>
<reference evidence="17 18" key="1">
    <citation type="submission" date="2017-02" db="EMBL/GenBank/DDBJ databases">
        <authorList>
            <person name="Peterson S.W."/>
        </authorList>
    </citation>
    <scope>NUCLEOTIDE SEQUENCE [LARGE SCALE GENOMIC DNA]</scope>
    <source>
        <strain evidence="17 18">USBA 369</strain>
    </source>
</reference>
<keyword evidence="7 15" id="KW-0472">Membrane</keyword>
<keyword evidence="14 17" id="KW-0413">Isomerase</keyword>
<evidence type="ECO:0000256" key="11">
    <source>
        <dbReference type="ARBA" id="ARBA00038408"/>
    </source>
</evidence>
<dbReference type="Gene3D" id="3.10.50.40">
    <property type="match status" value="1"/>
</dbReference>
<keyword evidence="4" id="KW-0997">Cell inner membrane</keyword>
<dbReference type="STRING" id="1365950.SAMN05428963_11664"/>
<comment type="similarity">
    <text evidence="11">Belongs to the PpiD chaperone family.</text>
</comment>
<dbReference type="AlphaFoldDB" id="A0A1T4T0F9"/>
<dbReference type="SUPFAM" id="SSF109998">
    <property type="entry name" value="Triger factor/SurA peptide-binding domain-like"/>
    <property type="match status" value="1"/>
</dbReference>
<keyword evidence="14" id="KW-0697">Rotamase</keyword>
<evidence type="ECO:0000256" key="5">
    <source>
        <dbReference type="ARBA" id="ARBA00022692"/>
    </source>
</evidence>
<dbReference type="InterPro" id="IPR046357">
    <property type="entry name" value="PPIase_dom_sf"/>
</dbReference>
<dbReference type="EMBL" id="FUXL01000016">
    <property type="protein sequence ID" value="SKA33731.1"/>
    <property type="molecule type" value="Genomic_DNA"/>
</dbReference>
<dbReference type="PANTHER" id="PTHR47529">
    <property type="entry name" value="PEPTIDYL-PROLYL CIS-TRANS ISOMERASE D"/>
    <property type="match status" value="1"/>
</dbReference>
<evidence type="ECO:0000256" key="3">
    <source>
        <dbReference type="ARBA" id="ARBA00022475"/>
    </source>
</evidence>
<keyword evidence="5 15" id="KW-0812">Transmembrane</keyword>
<evidence type="ECO:0000256" key="8">
    <source>
        <dbReference type="ARBA" id="ARBA00023186"/>
    </source>
</evidence>
<feature type="transmembrane region" description="Helical" evidence="15">
    <location>
        <begin position="12"/>
        <end position="31"/>
    </location>
</feature>
<keyword evidence="8" id="KW-0143">Chaperone</keyword>
<evidence type="ECO:0000313" key="17">
    <source>
        <dbReference type="EMBL" id="SKA33731.1"/>
    </source>
</evidence>
<keyword evidence="6 15" id="KW-1133">Transmembrane helix</keyword>
<dbReference type="GO" id="GO:0003755">
    <property type="term" value="F:peptidyl-prolyl cis-trans isomerase activity"/>
    <property type="evidence" value="ECO:0007669"/>
    <property type="project" value="UniProtKB-KW"/>
</dbReference>
<keyword evidence="18" id="KW-1185">Reference proteome</keyword>
<dbReference type="GO" id="GO:0005886">
    <property type="term" value="C:plasma membrane"/>
    <property type="evidence" value="ECO:0007669"/>
    <property type="project" value="UniProtKB-SubCell"/>
</dbReference>
<name>A0A1T4T0F9_9HYPH</name>
<evidence type="ECO:0000256" key="6">
    <source>
        <dbReference type="ARBA" id="ARBA00022989"/>
    </source>
</evidence>
<evidence type="ECO:0000256" key="12">
    <source>
        <dbReference type="ARBA" id="ARBA00040743"/>
    </source>
</evidence>
<evidence type="ECO:0000256" key="15">
    <source>
        <dbReference type="SAM" id="Phobius"/>
    </source>
</evidence>
<gene>
    <name evidence="17" type="ORF">SAMN05428963_11664</name>
</gene>
<dbReference type="Proteomes" id="UP000190135">
    <property type="component" value="Unassembled WGS sequence"/>
</dbReference>
<dbReference type="PANTHER" id="PTHR47529:SF1">
    <property type="entry name" value="PERIPLASMIC CHAPERONE PPID"/>
    <property type="match status" value="1"/>
</dbReference>